<proteinExistence type="predicted"/>
<feature type="domain" description="2EXR" evidence="1">
    <location>
        <begin position="47"/>
        <end position="167"/>
    </location>
</feature>
<comment type="caution">
    <text evidence="2">The sequence shown here is derived from an EMBL/GenBank/DDBJ whole genome shotgun (WGS) entry which is preliminary data.</text>
</comment>
<dbReference type="Pfam" id="PF20150">
    <property type="entry name" value="2EXR"/>
    <property type="match status" value="1"/>
</dbReference>
<dbReference type="InterPro" id="IPR045518">
    <property type="entry name" value="2EXR"/>
</dbReference>
<evidence type="ECO:0000313" key="3">
    <source>
        <dbReference type="Proteomes" id="UP000019487"/>
    </source>
</evidence>
<dbReference type="HOGENOM" id="CLU_776498_0_0_1"/>
<keyword evidence="3" id="KW-1185">Reference proteome</keyword>
<name>W9C1T2_SCLBF</name>
<dbReference type="Proteomes" id="UP000019487">
    <property type="component" value="Unassembled WGS sequence"/>
</dbReference>
<sequence>MSINMADSQVQDKNSNLRLLSQTIAVTVTPPLPKITHKSTVGDTKTFHKFGKLSLELQKKIFAMALPDSRIMTFSIDFIQIGKDPDKAWYDLYLQIPSFPGPLFLLETCKTSNTSVFHDGGFRKIEFVRPTSGAVVPFFSWRCPVHYKSLDQERRTHFYMRPSQDILMMDVVKLFRFYMIGGSINLKKLTHLILRGSIMQAIHCRFTIKLLIMIQRECPNLKRLSLLRPNKCNRSDTIGAISRYLDINETLYKLDFRYPSDTPLTWREFEIQRLRGHVAAAELTTRTIDRNLRIMEQEGNKYCIPFWKNVEVVPVLKCWSRNTDDESELWFPVLRAYIRRNDDGTLATKPERRRIIL</sequence>
<protein>
    <recommendedName>
        <fullName evidence="1">2EXR domain-containing protein</fullName>
    </recommendedName>
</protein>
<gene>
    <name evidence="2" type="ORF">SBOR_9782</name>
</gene>
<evidence type="ECO:0000259" key="1">
    <source>
        <dbReference type="Pfam" id="PF20150"/>
    </source>
</evidence>
<dbReference type="AlphaFoldDB" id="W9C1T2"/>
<dbReference type="OrthoDB" id="3544787at2759"/>
<reference evidence="2 3" key="1">
    <citation type="journal article" date="2014" name="Genome Announc.">
        <title>Draft genome sequence of Sclerotinia borealis, a psychrophilic plant pathogenic fungus.</title>
        <authorList>
            <person name="Mardanov A.V."/>
            <person name="Beletsky A.V."/>
            <person name="Kadnikov V.V."/>
            <person name="Ignatov A.N."/>
            <person name="Ravin N.V."/>
        </authorList>
    </citation>
    <scope>NUCLEOTIDE SEQUENCE [LARGE SCALE GENOMIC DNA]</scope>
    <source>
        <strain evidence="3">F-4157</strain>
    </source>
</reference>
<evidence type="ECO:0000313" key="2">
    <source>
        <dbReference type="EMBL" id="ESZ89831.1"/>
    </source>
</evidence>
<organism evidence="2 3">
    <name type="scientific">Sclerotinia borealis (strain F-4128)</name>
    <dbReference type="NCBI Taxonomy" id="1432307"/>
    <lineage>
        <taxon>Eukaryota</taxon>
        <taxon>Fungi</taxon>
        <taxon>Dikarya</taxon>
        <taxon>Ascomycota</taxon>
        <taxon>Pezizomycotina</taxon>
        <taxon>Leotiomycetes</taxon>
        <taxon>Helotiales</taxon>
        <taxon>Sclerotiniaceae</taxon>
        <taxon>Sclerotinia</taxon>
    </lineage>
</organism>
<dbReference type="EMBL" id="AYSA01000761">
    <property type="protein sequence ID" value="ESZ89831.1"/>
    <property type="molecule type" value="Genomic_DNA"/>
</dbReference>
<accession>W9C1T2</accession>